<name>A0A1R3JB94_COCAP</name>
<evidence type="ECO:0000313" key="1">
    <source>
        <dbReference type="EMBL" id="OMO92102.1"/>
    </source>
</evidence>
<proteinExistence type="predicted"/>
<dbReference type="Proteomes" id="UP000188268">
    <property type="component" value="Unassembled WGS sequence"/>
</dbReference>
<accession>A0A1R3JB94</accession>
<evidence type="ECO:0000313" key="2">
    <source>
        <dbReference type="Proteomes" id="UP000188268"/>
    </source>
</evidence>
<reference evidence="1 2" key="1">
    <citation type="submission" date="2013-09" db="EMBL/GenBank/DDBJ databases">
        <title>Corchorus capsularis genome sequencing.</title>
        <authorList>
            <person name="Alam M."/>
            <person name="Haque M.S."/>
            <person name="Islam M.S."/>
            <person name="Emdad E.M."/>
            <person name="Islam M.M."/>
            <person name="Ahmed B."/>
            <person name="Halim A."/>
            <person name="Hossen Q.M.M."/>
            <person name="Hossain M.Z."/>
            <person name="Ahmed R."/>
            <person name="Khan M.M."/>
            <person name="Islam R."/>
            <person name="Rashid M.M."/>
            <person name="Khan S.A."/>
            <person name="Rahman M.S."/>
            <person name="Alam M."/>
        </authorList>
    </citation>
    <scope>NUCLEOTIDE SEQUENCE [LARGE SCALE GENOMIC DNA]</scope>
    <source>
        <strain evidence="2">cv. CVL-1</strain>
        <tissue evidence="1">Whole seedling</tissue>
    </source>
</reference>
<dbReference type="AlphaFoldDB" id="A0A1R3JB94"/>
<keyword evidence="2" id="KW-1185">Reference proteome</keyword>
<sequence length="20" mass="2064">MAIATLMEAQAEISGASIQE</sequence>
<protein>
    <submittedName>
        <fullName evidence="1">Uncharacterized protein</fullName>
    </submittedName>
</protein>
<organism evidence="1 2">
    <name type="scientific">Corchorus capsularis</name>
    <name type="common">Jute</name>
    <dbReference type="NCBI Taxonomy" id="210143"/>
    <lineage>
        <taxon>Eukaryota</taxon>
        <taxon>Viridiplantae</taxon>
        <taxon>Streptophyta</taxon>
        <taxon>Embryophyta</taxon>
        <taxon>Tracheophyta</taxon>
        <taxon>Spermatophyta</taxon>
        <taxon>Magnoliopsida</taxon>
        <taxon>eudicotyledons</taxon>
        <taxon>Gunneridae</taxon>
        <taxon>Pentapetalae</taxon>
        <taxon>rosids</taxon>
        <taxon>malvids</taxon>
        <taxon>Malvales</taxon>
        <taxon>Malvaceae</taxon>
        <taxon>Grewioideae</taxon>
        <taxon>Apeibeae</taxon>
        <taxon>Corchorus</taxon>
    </lineage>
</organism>
<dbReference type="EMBL" id="AWWV01008243">
    <property type="protein sequence ID" value="OMO92102.1"/>
    <property type="molecule type" value="Genomic_DNA"/>
</dbReference>
<gene>
    <name evidence="1" type="ORF">CCACVL1_06920</name>
</gene>
<comment type="caution">
    <text evidence="1">The sequence shown here is derived from an EMBL/GenBank/DDBJ whole genome shotgun (WGS) entry which is preliminary data.</text>
</comment>